<organism evidence="13 14">
    <name type="scientific">Oryza meyeriana var. granulata</name>
    <dbReference type="NCBI Taxonomy" id="110450"/>
    <lineage>
        <taxon>Eukaryota</taxon>
        <taxon>Viridiplantae</taxon>
        <taxon>Streptophyta</taxon>
        <taxon>Embryophyta</taxon>
        <taxon>Tracheophyta</taxon>
        <taxon>Spermatophyta</taxon>
        <taxon>Magnoliopsida</taxon>
        <taxon>Liliopsida</taxon>
        <taxon>Poales</taxon>
        <taxon>Poaceae</taxon>
        <taxon>BOP clade</taxon>
        <taxon>Oryzoideae</taxon>
        <taxon>Oryzeae</taxon>
        <taxon>Oryzinae</taxon>
        <taxon>Oryza</taxon>
        <taxon>Oryza meyeriana</taxon>
    </lineage>
</organism>
<dbReference type="Gene3D" id="1.20.120.1230">
    <property type="match status" value="1"/>
</dbReference>
<dbReference type="PANTHER" id="PTHR45839:SF4">
    <property type="entry name" value="SUCROSE SYNTHASE 5"/>
    <property type="match status" value="1"/>
</dbReference>
<dbReference type="InterPro" id="IPR001296">
    <property type="entry name" value="Glyco_trans_1"/>
</dbReference>
<evidence type="ECO:0000259" key="11">
    <source>
        <dbReference type="Pfam" id="PF24861"/>
    </source>
</evidence>
<dbReference type="EMBL" id="SPHZ02000003">
    <property type="protein sequence ID" value="KAF0926117.1"/>
    <property type="molecule type" value="Genomic_DNA"/>
</dbReference>
<dbReference type="SUPFAM" id="SSF53756">
    <property type="entry name" value="UDP-Glycosyltransferase/glycogen phosphorylase"/>
    <property type="match status" value="1"/>
</dbReference>
<dbReference type="Gene3D" id="3.10.450.330">
    <property type="match status" value="1"/>
</dbReference>
<dbReference type="InterPro" id="IPR012820">
    <property type="entry name" value="Sucrose_synthase_pln/cyn"/>
</dbReference>
<dbReference type="AlphaFoldDB" id="A0A6G1ENC1"/>
<comment type="caution">
    <text evidence="13">The sequence shown here is derived from an EMBL/GenBank/DDBJ whole genome shotgun (WGS) entry which is preliminary data.</text>
</comment>
<comment type="catalytic activity">
    <reaction evidence="6 7">
        <text>an NDP-alpha-D-glucose + D-fructose = a ribonucleoside 5'-diphosphate + sucrose + H(+)</text>
        <dbReference type="Rhea" id="RHEA:16241"/>
        <dbReference type="ChEBI" id="CHEBI:15378"/>
        <dbReference type="ChEBI" id="CHEBI:17992"/>
        <dbReference type="ChEBI" id="CHEBI:37721"/>
        <dbReference type="ChEBI" id="CHEBI:57930"/>
        <dbReference type="ChEBI" id="CHEBI:76533"/>
        <dbReference type="EC" id="2.4.1.13"/>
    </reaction>
</comment>
<dbReference type="Pfam" id="PF24861">
    <property type="entry name" value="SUS_N"/>
    <property type="match status" value="1"/>
</dbReference>
<dbReference type="FunFam" id="1.20.120.1230:FF:000001">
    <property type="entry name" value="Sucrose synthase"/>
    <property type="match status" value="1"/>
</dbReference>
<dbReference type="NCBIfam" id="TIGR02470">
    <property type="entry name" value="sucr_synth"/>
    <property type="match status" value="1"/>
</dbReference>
<sequence>MAMASKLSFKRMDSIAETMPDALRQSRYQMKRCFQRYVSKGKRLLKNQQLMEELEKSLDDKAEKEKLVEGFLGYIICSTQEAVVLPPFVAFAVRMNPGIWEYVKVHSDDLSVEGITPSEYLNFKETLYDEIWAKDDNSLEVDFGALDLSTPHLTLPSSIGNGLQFVSKFMSSKLSGKPESMKPLLDYLLTLNYRGEKLMINDTVDTVSKLQTALLLAEVFVSGLPKYTPYLKFEQRFQEWGLEKGWGDTAERCKETLNCLSEVLQAPDPTNMEKFFSRVPSIFNIVIFSIHGYFGQEKVLGLPDTGGQVVYILDQVRAMEEELLQRIKQQGLHVTPMILVLTRLIPDAKGTTCNVELEPVENTKHSHILRVPFKTEVGKDLRQWVSRFDIYPYLERYAQDASAKILDILDGKPDLIIGNYTDGNLVASLLSNKLGVTQGIIAHALEKTKYEDSDVKWREMDQKYHFSCQFTADMIAMNTSDFIITSTYQEIAGSKEKPGQYEHHYAFTMPGLCRFATGINVFDPKFNIAAPGADQSIYFPFTQKQKRLTDLHPQIEELLYSKEDTAEHMGSLADRNKPIIFSMARLDKVKNITGLVEWYGQNKKLRDLVNLVVVAGLLDASQSKDREEIDEINKMHNLMDRYQLKGQIRWIKAQTDRVRNGELYRCIADTKGAFVQPALYEAFGLTVIEAMNCGLPTFATNQGGPAEIIVDGVSGFHVNPLNGREAGSKIADFFQKCKEDPSYWNKVSTAGLQRIYECYTWKIYASRVLNMGSTYSFWKTLNKEERQAKQRYLQIFYNVQFRNLAKAVPRAGEQARPTTPGVAPSEIVVRPKERKPQTRIQR</sequence>
<evidence type="ECO:0000256" key="3">
    <source>
        <dbReference type="ARBA" id="ARBA00012540"/>
    </source>
</evidence>
<gene>
    <name evidence="13" type="ORF">E2562_021830</name>
</gene>
<keyword evidence="4 7" id="KW-0328">Glycosyltransferase</keyword>
<dbReference type="Proteomes" id="UP000479710">
    <property type="component" value="Unassembled WGS sequence"/>
</dbReference>
<feature type="region of interest" description="Disordered" evidence="8">
    <location>
        <begin position="810"/>
        <end position="842"/>
    </location>
</feature>
<evidence type="ECO:0000256" key="5">
    <source>
        <dbReference type="ARBA" id="ARBA00022679"/>
    </source>
</evidence>
<keyword evidence="5 7" id="KW-0808">Transferase</keyword>
<dbReference type="PANTHER" id="PTHR45839">
    <property type="match status" value="1"/>
</dbReference>
<dbReference type="InterPro" id="IPR056735">
    <property type="entry name" value="SUS_N"/>
</dbReference>
<comment type="function">
    <text evidence="1 7">Sucrose-cleaving enzyme that provides UDP-glucose and fructose for various metabolic pathways.</text>
</comment>
<dbReference type="Gene3D" id="3.40.50.2000">
    <property type="entry name" value="Glycogen Phosphorylase B"/>
    <property type="match status" value="2"/>
</dbReference>
<evidence type="ECO:0000256" key="7">
    <source>
        <dbReference type="RuleBase" id="RU280817"/>
    </source>
</evidence>
<protein>
    <recommendedName>
        <fullName evidence="3 7">Sucrose synthase</fullName>
        <ecNumber evidence="3 7">2.4.1.13</ecNumber>
    </recommendedName>
</protein>
<evidence type="ECO:0000259" key="9">
    <source>
        <dbReference type="Pfam" id="PF00534"/>
    </source>
</evidence>
<evidence type="ECO:0000256" key="1">
    <source>
        <dbReference type="ARBA" id="ARBA00002595"/>
    </source>
</evidence>
<comment type="similarity">
    <text evidence="2 7">Belongs to the glycosyltransferase 1 family. Plant sucrose synthase subfamily.</text>
</comment>
<dbReference type="Pfam" id="PF00862">
    <property type="entry name" value="GT-B_Sucrose_synth"/>
    <property type="match status" value="1"/>
</dbReference>
<evidence type="ECO:0000259" key="12">
    <source>
        <dbReference type="Pfam" id="PF24862"/>
    </source>
</evidence>
<keyword evidence="14" id="KW-1185">Reference proteome</keyword>
<name>A0A6G1ENC1_9ORYZ</name>
<feature type="domain" description="Glycosyl transferase family 1" evidence="9">
    <location>
        <begin position="572"/>
        <end position="736"/>
    </location>
</feature>
<evidence type="ECO:0000313" key="14">
    <source>
        <dbReference type="Proteomes" id="UP000479710"/>
    </source>
</evidence>
<dbReference type="EC" id="2.4.1.13" evidence="3 7"/>
<evidence type="ECO:0000259" key="10">
    <source>
        <dbReference type="Pfam" id="PF00862"/>
    </source>
</evidence>
<evidence type="ECO:0000256" key="8">
    <source>
        <dbReference type="SAM" id="MobiDB-lite"/>
    </source>
</evidence>
<dbReference type="OrthoDB" id="937291at2759"/>
<proteinExistence type="inferred from homology"/>
<dbReference type="Pfam" id="PF00534">
    <property type="entry name" value="Glycos_transf_1"/>
    <property type="match status" value="1"/>
</dbReference>
<feature type="domain" description="Sucrose synthase N-terminal" evidence="11">
    <location>
        <begin position="11"/>
        <end position="125"/>
    </location>
</feature>
<evidence type="ECO:0000313" key="13">
    <source>
        <dbReference type="EMBL" id="KAF0926117.1"/>
    </source>
</evidence>
<reference evidence="13 14" key="1">
    <citation type="submission" date="2019-11" db="EMBL/GenBank/DDBJ databases">
        <title>Whole genome sequence of Oryza granulata.</title>
        <authorList>
            <person name="Li W."/>
        </authorList>
    </citation>
    <scope>NUCLEOTIDE SEQUENCE [LARGE SCALE GENOMIC DNA]</scope>
    <source>
        <strain evidence="14">cv. Menghai</strain>
        <tissue evidence="13">Leaf</tissue>
    </source>
</reference>
<dbReference type="Pfam" id="PF24862">
    <property type="entry name" value="SUS_EPBD"/>
    <property type="match status" value="1"/>
</dbReference>
<dbReference type="InterPro" id="IPR000368">
    <property type="entry name" value="Sucrose_synth_GT-B1"/>
</dbReference>
<dbReference type="InterPro" id="IPR056736">
    <property type="entry name" value="SUS_EPBD"/>
</dbReference>
<dbReference type="GO" id="GO:0016157">
    <property type="term" value="F:sucrose synthase activity"/>
    <property type="evidence" value="ECO:0007669"/>
    <property type="project" value="UniProtKB-UniRule"/>
</dbReference>
<evidence type="ECO:0000256" key="4">
    <source>
        <dbReference type="ARBA" id="ARBA00022676"/>
    </source>
</evidence>
<evidence type="ECO:0000256" key="6">
    <source>
        <dbReference type="ARBA" id="ARBA00049030"/>
    </source>
</evidence>
<dbReference type="FunFam" id="3.40.50.2000:FF:000006">
    <property type="entry name" value="Sucrose synthase"/>
    <property type="match status" value="1"/>
</dbReference>
<dbReference type="GO" id="GO:0005985">
    <property type="term" value="P:sucrose metabolic process"/>
    <property type="evidence" value="ECO:0007669"/>
    <property type="project" value="InterPro"/>
</dbReference>
<feature type="domain" description="Sucrose synthase first GT-B" evidence="10">
    <location>
        <begin position="271"/>
        <end position="560"/>
    </location>
</feature>
<feature type="domain" description="Sucrose synthase EPBD" evidence="12">
    <location>
        <begin position="161"/>
        <end position="248"/>
    </location>
</feature>
<dbReference type="FunFam" id="3.10.450.330:FF:000001">
    <property type="entry name" value="Sucrose synthase"/>
    <property type="match status" value="1"/>
</dbReference>
<accession>A0A6G1ENC1</accession>
<evidence type="ECO:0000256" key="2">
    <source>
        <dbReference type="ARBA" id="ARBA00005894"/>
    </source>
</evidence>